<dbReference type="Gene3D" id="3.10.450.50">
    <property type="match status" value="2"/>
</dbReference>
<evidence type="ECO:0000313" key="4">
    <source>
        <dbReference type="Proteomes" id="UP000798951"/>
    </source>
</evidence>
<feature type="domain" description="SnoaL-like" evidence="2">
    <location>
        <begin position="8"/>
        <end position="130"/>
    </location>
</feature>
<feature type="domain" description="SnoaL-like" evidence="2">
    <location>
        <begin position="142"/>
        <end position="263"/>
    </location>
</feature>
<proteinExistence type="predicted"/>
<reference evidence="3 4" key="1">
    <citation type="submission" date="2019-07" db="EMBL/GenBank/DDBJ databases">
        <title>Genomic Encyclopedia of Type Strains, Phase IV (KMG-IV): sequencing the most valuable type-strain genomes for metagenomic binning, comparative biology and taxonomic classification.</title>
        <authorList>
            <person name="Goeker M."/>
        </authorList>
    </citation>
    <scope>NUCLEOTIDE SEQUENCE [LARGE SCALE GENOMIC DNA]</scope>
    <source>
        <strain evidence="3 4">DSM 44831</strain>
    </source>
</reference>
<feature type="region of interest" description="Disordered" evidence="1">
    <location>
        <begin position="264"/>
        <end position="283"/>
    </location>
</feature>
<sequence>MSLDEDRIRTMIHEWVAAVRAGDLDRVLADRAADIVMYDVPPPHNGVRGIDAYRQTWPPFFTWLAGGAAFDIVELDVTAGVDVAYAHALLRCGSPEELVAEPDTRLRLTLGLRKENERWVVAHEHHSFPDTTADPAGDIEAIRALHRRWFAATAEKDLESLMAEIAADVESYEHDAPLRYIGANNVREVCRRGLESAPGPVSWDVPEMAVEVSGDLAVVWGLNHMSAEAADGRVERSWSRGTRVFRRRDGRWLLTHQHVSYPYDPETGTAATDLVPADEQLRG</sequence>
<evidence type="ECO:0000313" key="3">
    <source>
        <dbReference type="EMBL" id="KAF0844773.1"/>
    </source>
</evidence>
<evidence type="ECO:0000259" key="2">
    <source>
        <dbReference type="Pfam" id="PF13474"/>
    </source>
</evidence>
<organism evidence="3 4">
    <name type="scientific">Nocardia caishijiensis</name>
    <dbReference type="NCBI Taxonomy" id="184756"/>
    <lineage>
        <taxon>Bacteria</taxon>
        <taxon>Bacillati</taxon>
        <taxon>Actinomycetota</taxon>
        <taxon>Actinomycetes</taxon>
        <taxon>Mycobacteriales</taxon>
        <taxon>Nocardiaceae</taxon>
        <taxon>Nocardia</taxon>
    </lineage>
</organism>
<protein>
    <submittedName>
        <fullName evidence="3">Uncharacterized protein (TIGR02246 family)</fullName>
    </submittedName>
</protein>
<dbReference type="RefSeq" id="WP_067986730.1">
    <property type="nucleotide sequence ID" value="NZ_VMSD01000010.1"/>
</dbReference>
<comment type="caution">
    <text evidence="3">The sequence shown here is derived from an EMBL/GenBank/DDBJ whole genome shotgun (WGS) entry which is preliminary data.</text>
</comment>
<evidence type="ECO:0000256" key="1">
    <source>
        <dbReference type="SAM" id="MobiDB-lite"/>
    </source>
</evidence>
<dbReference type="SUPFAM" id="SSF54427">
    <property type="entry name" value="NTF2-like"/>
    <property type="match status" value="2"/>
</dbReference>
<gene>
    <name evidence="3" type="ORF">FNL39_1105</name>
</gene>
<dbReference type="InterPro" id="IPR037401">
    <property type="entry name" value="SnoaL-like"/>
</dbReference>
<dbReference type="Proteomes" id="UP000798951">
    <property type="component" value="Unassembled WGS sequence"/>
</dbReference>
<name>A0ABQ6YGI7_9NOCA</name>
<dbReference type="InterPro" id="IPR032710">
    <property type="entry name" value="NTF2-like_dom_sf"/>
</dbReference>
<accession>A0ABQ6YGI7</accession>
<dbReference type="Pfam" id="PF13474">
    <property type="entry name" value="SnoaL_3"/>
    <property type="match status" value="2"/>
</dbReference>
<keyword evidence="4" id="KW-1185">Reference proteome</keyword>
<dbReference type="EMBL" id="VMSD01000010">
    <property type="protein sequence ID" value="KAF0844773.1"/>
    <property type="molecule type" value="Genomic_DNA"/>
</dbReference>